<reference evidence="2 3" key="1">
    <citation type="journal article" date="2018" name="Sci. Rep.">
        <title>Comparative genomics provides insights into the lifestyle and reveals functional heterogeneity of dark septate endophytic fungi.</title>
        <authorList>
            <person name="Knapp D.G."/>
            <person name="Nemeth J.B."/>
            <person name="Barry K."/>
            <person name="Hainaut M."/>
            <person name="Henrissat B."/>
            <person name="Johnson J."/>
            <person name="Kuo A."/>
            <person name="Lim J.H.P."/>
            <person name="Lipzen A."/>
            <person name="Nolan M."/>
            <person name="Ohm R.A."/>
            <person name="Tamas L."/>
            <person name="Grigoriev I.V."/>
            <person name="Spatafora J.W."/>
            <person name="Nagy L.G."/>
            <person name="Kovacs G.M."/>
        </authorList>
    </citation>
    <scope>NUCLEOTIDE SEQUENCE [LARGE SCALE GENOMIC DNA]</scope>
    <source>
        <strain evidence="2 3">DSE2036</strain>
    </source>
</reference>
<feature type="non-terminal residue" evidence="2">
    <location>
        <position position="144"/>
    </location>
</feature>
<feature type="domain" description="Heterokaryon incompatibility" evidence="1">
    <location>
        <begin position="1"/>
        <end position="140"/>
    </location>
</feature>
<evidence type="ECO:0000313" key="2">
    <source>
        <dbReference type="EMBL" id="PVI02828.1"/>
    </source>
</evidence>
<name>A0A2V1DWU7_9PLEO</name>
<gene>
    <name evidence="2" type="ORF">DM02DRAFT_486916</name>
</gene>
<proteinExistence type="predicted"/>
<dbReference type="PANTHER" id="PTHR24148:SF73">
    <property type="entry name" value="HET DOMAIN PROTEIN (AFU_ORTHOLOGUE AFUA_8G01020)"/>
    <property type="match status" value="1"/>
</dbReference>
<feature type="non-terminal residue" evidence="2">
    <location>
        <position position="1"/>
    </location>
</feature>
<evidence type="ECO:0000259" key="1">
    <source>
        <dbReference type="Pfam" id="PF06985"/>
    </source>
</evidence>
<dbReference type="AlphaFoldDB" id="A0A2V1DWU7"/>
<dbReference type="STRING" id="97972.A0A2V1DWU7"/>
<accession>A0A2V1DWU7</accession>
<dbReference type="PANTHER" id="PTHR24148">
    <property type="entry name" value="ANKYRIN REPEAT DOMAIN-CONTAINING PROTEIN 39 HOMOLOG-RELATED"/>
    <property type="match status" value="1"/>
</dbReference>
<protein>
    <submittedName>
        <fullName evidence="2">Heterokaryon incompatibility</fullName>
    </submittedName>
</protein>
<dbReference type="InterPro" id="IPR010730">
    <property type="entry name" value="HET"/>
</dbReference>
<evidence type="ECO:0000313" key="3">
    <source>
        <dbReference type="Proteomes" id="UP000244855"/>
    </source>
</evidence>
<dbReference type="Proteomes" id="UP000244855">
    <property type="component" value="Unassembled WGS sequence"/>
</dbReference>
<keyword evidence="3" id="KW-1185">Reference proteome</keyword>
<sequence>YTAVSYCWGEATTSHVIKLNGRTFEVSDNLYQLLSVLRERKEKRWFWIDQICINQLDVEERNAQVSLMSFIYSSAEAVFAWLGSSTATTGLGFGMLARLEEDAAQFASEEDLTDEEKEGLRTVSELLSREYWTRLWIVQEVIYA</sequence>
<dbReference type="InterPro" id="IPR052895">
    <property type="entry name" value="HetReg/Transcr_Mod"/>
</dbReference>
<dbReference type="OrthoDB" id="2157530at2759"/>
<dbReference type="EMBL" id="KZ805338">
    <property type="protein sequence ID" value="PVI02828.1"/>
    <property type="molecule type" value="Genomic_DNA"/>
</dbReference>
<dbReference type="Pfam" id="PF06985">
    <property type="entry name" value="HET"/>
    <property type="match status" value="1"/>
</dbReference>
<organism evidence="2 3">
    <name type="scientific">Periconia macrospinosa</name>
    <dbReference type="NCBI Taxonomy" id="97972"/>
    <lineage>
        <taxon>Eukaryota</taxon>
        <taxon>Fungi</taxon>
        <taxon>Dikarya</taxon>
        <taxon>Ascomycota</taxon>
        <taxon>Pezizomycotina</taxon>
        <taxon>Dothideomycetes</taxon>
        <taxon>Pleosporomycetidae</taxon>
        <taxon>Pleosporales</taxon>
        <taxon>Massarineae</taxon>
        <taxon>Periconiaceae</taxon>
        <taxon>Periconia</taxon>
    </lineage>
</organism>